<comment type="caution">
    <text evidence="2">The sequence shown here is derived from an EMBL/GenBank/DDBJ whole genome shotgun (WGS) entry which is preliminary data.</text>
</comment>
<sequence length="225" mass="25980">MKKRWMITSLLVCCLLIQVRPAQAQIPIVGLFGSAIKKIITSIDLKVQKLQNQTIALQNAARQLENNLSLGKLQDISGWLDKEKNLYRSYYQELAEVKRVITDYAEVKTIISRQKQILGEYQNAYALVRRDKHFSPEEIVYMKNIYDGILQESVRNLNEVLLVVSDLSTQMDDAERMQQVRRASMAMQTNLNHLHQFNQQNATISLVRATDDQDRLSVRQLYGLP</sequence>
<organism evidence="2 3">
    <name type="scientific">Mucilaginibacter lappiensis</name>
    <dbReference type="NCBI Taxonomy" id="354630"/>
    <lineage>
        <taxon>Bacteria</taxon>
        <taxon>Pseudomonadati</taxon>
        <taxon>Bacteroidota</taxon>
        <taxon>Sphingobacteriia</taxon>
        <taxon>Sphingobacteriales</taxon>
        <taxon>Sphingobacteriaceae</taxon>
        <taxon>Mucilaginibacter</taxon>
    </lineage>
</organism>
<feature type="chain" id="PRO_5032370692" description="Conjugal transfer protein TraI" evidence="1">
    <location>
        <begin position="25"/>
        <end position="225"/>
    </location>
</feature>
<evidence type="ECO:0000256" key="1">
    <source>
        <dbReference type="SAM" id="SignalP"/>
    </source>
</evidence>
<name>A0A841JFK4_9SPHI</name>
<evidence type="ECO:0000313" key="2">
    <source>
        <dbReference type="EMBL" id="MBB6127438.1"/>
    </source>
</evidence>
<dbReference type="RefSeq" id="WP_260170830.1">
    <property type="nucleotide sequence ID" value="NZ_JACHCA010000004.1"/>
</dbReference>
<evidence type="ECO:0000313" key="3">
    <source>
        <dbReference type="Proteomes" id="UP000548326"/>
    </source>
</evidence>
<dbReference type="AlphaFoldDB" id="A0A841JFK4"/>
<evidence type="ECO:0008006" key="4">
    <source>
        <dbReference type="Google" id="ProtNLM"/>
    </source>
</evidence>
<gene>
    <name evidence="2" type="ORF">HDF22_001546</name>
</gene>
<feature type="signal peptide" evidence="1">
    <location>
        <begin position="1"/>
        <end position="24"/>
    </location>
</feature>
<reference evidence="2 3" key="1">
    <citation type="submission" date="2020-08" db="EMBL/GenBank/DDBJ databases">
        <title>Genomic Encyclopedia of Type Strains, Phase IV (KMG-V): Genome sequencing to study the core and pangenomes of soil and plant-associated prokaryotes.</title>
        <authorList>
            <person name="Whitman W."/>
        </authorList>
    </citation>
    <scope>NUCLEOTIDE SEQUENCE [LARGE SCALE GENOMIC DNA]</scope>
    <source>
        <strain evidence="2 3">MP601</strain>
    </source>
</reference>
<keyword evidence="1" id="KW-0732">Signal</keyword>
<dbReference type="Proteomes" id="UP000548326">
    <property type="component" value="Unassembled WGS sequence"/>
</dbReference>
<dbReference type="EMBL" id="JACHCA010000004">
    <property type="protein sequence ID" value="MBB6127438.1"/>
    <property type="molecule type" value="Genomic_DNA"/>
</dbReference>
<accession>A0A841JFK4</accession>
<proteinExistence type="predicted"/>
<protein>
    <recommendedName>
        <fullName evidence="4">Conjugal transfer protein TraI</fullName>
    </recommendedName>
</protein>